<reference evidence="7" key="2">
    <citation type="submission" date="2020-09" db="EMBL/GenBank/DDBJ databases">
        <authorList>
            <person name="Sun Q."/>
            <person name="Zhou Y."/>
        </authorList>
    </citation>
    <scope>NUCLEOTIDE SEQUENCE</scope>
    <source>
        <strain evidence="7">CGMCC 1.15958</strain>
    </source>
</reference>
<gene>
    <name evidence="7" type="ORF">GCM10011514_44600</name>
</gene>
<dbReference type="GO" id="GO:0005737">
    <property type="term" value="C:cytoplasm"/>
    <property type="evidence" value="ECO:0007669"/>
    <property type="project" value="TreeGrafter"/>
</dbReference>
<evidence type="ECO:0000313" key="7">
    <source>
        <dbReference type="EMBL" id="GGD75763.1"/>
    </source>
</evidence>
<evidence type="ECO:0000256" key="2">
    <source>
        <dbReference type="ARBA" id="ARBA00022982"/>
    </source>
</evidence>
<dbReference type="EMBL" id="BMKK01000011">
    <property type="protein sequence ID" value="GGD75763.1"/>
    <property type="molecule type" value="Genomic_DNA"/>
</dbReference>
<evidence type="ECO:0000256" key="1">
    <source>
        <dbReference type="ARBA" id="ARBA00022448"/>
    </source>
</evidence>
<dbReference type="InterPro" id="IPR012336">
    <property type="entry name" value="Thioredoxin-like_fold"/>
</dbReference>
<dbReference type="InterPro" id="IPR017937">
    <property type="entry name" value="Thioredoxin_CS"/>
</dbReference>
<dbReference type="InterPro" id="IPR036249">
    <property type="entry name" value="Thioredoxin-like_sf"/>
</dbReference>
<dbReference type="PANTHER" id="PTHR45663">
    <property type="entry name" value="GEO12009P1"/>
    <property type="match status" value="1"/>
</dbReference>
<dbReference type="AlphaFoldDB" id="A0A916Z4G4"/>
<reference evidence="7" key="1">
    <citation type="journal article" date="2014" name="Int. J. Syst. Evol. Microbiol.">
        <title>Complete genome sequence of Corynebacterium casei LMG S-19264T (=DSM 44701T), isolated from a smear-ripened cheese.</title>
        <authorList>
            <consortium name="US DOE Joint Genome Institute (JGI-PGF)"/>
            <person name="Walter F."/>
            <person name="Albersmeier A."/>
            <person name="Kalinowski J."/>
            <person name="Ruckert C."/>
        </authorList>
    </citation>
    <scope>NUCLEOTIDE SEQUENCE</scope>
    <source>
        <strain evidence="7">CGMCC 1.15958</strain>
    </source>
</reference>
<keyword evidence="2" id="KW-0249">Electron transport</keyword>
<dbReference type="CDD" id="cd02947">
    <property type="entry name" value="TRX_family"/>
    <property type="match status" value="1"/>
</dbReference>
<keyword evidence="3" id="KW-1015">Disulfide bond</keyword>
<feature type="signal peptide" evidence="5">
    <location>
        <begin position="1"/>
        <end position="23"/>
    </location>
</feature>
<dbReference type="PANTHER" id="PTHR45663:SF11">
    <property type="entry name" value="GEO12009P1"/>
    <property type="match status" value="1"/>
</dbReference>
<sequence length="159" mass="18380">MRIKLMLLLGVTFVMFASYTNVAEISQSQVNFYKGSYDDFLREAKKLKKPIMLDFWASWCGPCKKLENETFTNPNLVTYLNANYMIYKVDIDSFDGMSIADRFAVDVYPTLVLLDPKTKYVGRYRGFFPADYLRNELEKNKNQKGKRFVAPKSSTTASL</sequence>
<accession>A0A916Z4G4</accession>
<dbReference type="SUPFAM" id="SSF52833">
    <property type="entry name" value="Thioredoxin-like"/>
    <property type="match status" value="1"/>
</dbReference>
<protein>
    <recommendedName>
        <fullName evidence="6">Thioredoxin domain-containing protein</fullName>
    </recommendedName>
</protein>
<proteinExistence type="predicted"/>
<name>A0A916Z4G4_9BACT</name>
<keyword evidence="5" id="KW-0732">Signal</keyword>
<evidence type="ECO:0000259" key="6">
    <source>
        <dbReference type="PROSITE" id="PS51352"/>
    </source>
</evidence>
<dbReference type="InterPro" id="IPR006577">
    <property type="entry name" value="UAS"/>
</dbReference>
<evidence type="ECO:0000313" key="8">
    <source>
        <dbReference type="Proteomes" id="UP000609064"/>
    </source>
</evidence>
<evidence type="ECO:0000256" key="5">
    <source>
        <dbReference type="SAM" id="SignalP"/>
    </source>
</evidence>
<comment type="caution">
    <text evidence="7">The sequence shown here is derived from an EMBL/GenBank/DDBJ whole genome shotgun (WGS) entry which is preliminary data.</text>
</comment>
<dbReference type="SMART" id="SM00594">
    <property type="entry name" value="UAS"/>
    <property type="match status" value="1"/>
</dbReference>
<evidence type="ECO:0000256" key="4">
    <source>
        <dbReference type="ARBA" id="ARBA00023284"/>
    </source>
</evidence>
<dbReference type="InterPro" id="IPR013766">
    <property type="entry name" value="Thioredoxin_domain"/>
</dbReference>
<organism evidence="7 8">
    <name type="scientific">Emticicia aquatilis</name>
    <dbReference type="NCBI Taxonomy" id="1537369"/>
    <lineage>
        <taxon>Bacteria</taxon>
        <taxon>Pseudomonadati</taxon>
        <taxon>Bacteroidota</taxon>
        <taxon>Cytophagia</taxon>
        <taxon>Cytophagales</taxon>
        <taxon>Leadbetterellaceae</taxon>
        <taxon>Emticicia</taxon>
    </lineage>
</organism>
<dbReference type="GO" id="GO:0015035">
    <property type="term" value="F:protein-disulfide reductase activity"/>
    <property type="evidence" value="ECO:0007669"/>
    <property type="project" value="TreeGrafter"/>
</dbReference>
<dbReference type="Proteomes" id="UP000609064">
    <property type="component" value="Unassembled WGS sequence"/>
</dbReference>
<dbReference type="PROSITE" id="PS00194">
    <property type="entry name" value="THIOREDOXIN_1"/>
    <property type="match status" value="1"/>
</dbReference>
<feature type="domain" description="Thioredoxin" evidence="6">
    <location>
        <begin position="7"/>
        <end position="142"/>
    </location>
</feature>
<feature type="chain" id="PRO_5037433065" description="Thioredoxin domain-containing protein" evidence="5">
    <location>
        <begin position="24"/>
        <end position="159"/>
    </location>
</feature>
<keyword evidence="4" id="KW-0676">Redox-active center</keyword>
<dbReference type="Gene3D" id="3.40.30.10">
    <property type="entry name" value="Glutaredoxin"/>
    <property type="match status" value="1"/>
</dbReference>
<dbReference type="Pfam" id="PF13098">
    <property type="entry name" value="Thioredoxin_2"/>
    <property type="match status" value="1"/>
</dbReference>
<dbReference type="RefSeq" id="WP_188769595.1">
    <property type="nucleotide sequence ID" value="NZ_BMKK01000011.1"/>
</dbReference>
<evidence type="ECO:0000256" key="3">
    <source>
        <dbReference type="ARBA" id="ARBA00023157"/>
    </source>
</evidence>
<keyword evidence="8" id="KW-1185">Reference proteome</keyword>
<keyword evidence="1" id="KW-0813">Transport</keyword>
<dbReference type="PROSITE" id="PS51352">
    <property type="entry name" value="THIOREDOXIN_2"/>
    <property type="match status" value="1"/>
</dbReference>